<reference evidence="1" key="1">
    <citation type="submission" date="2018-06" db="EMBL/GenBank/DDBJ databases">
        <authorList>
            <person name="Zhirakovskaya E."/>
        </authorList>
    </citation>
    <scope>NUCLEOTIDE SEQUENCE</scope>
</reference>
<gene>
    <name evidence="1" type="ORF">MNBD_GAMMA18-2054</name>
</gene>
<dbReference type="AlphaFoldDB" id="A0A3B0ZSQ9"/>
<sequence>MNTIEIIRDQQQGRLSYPKVLQRRDKEQARNNLRNYDAETLFPFKRFQEARSGIHL</sequence>
<dbReference type="EMBL" id="UOFP01000325">
    <property type="protein sequence ID" value="VAW90387.1"/>
    <property type="molecule type" value="Genomic_DNA"/>
</dbReference>
<evidence type="ECO:0000313" key="1">
    <source>
        <dbReference type="EMBL" id="VAW90387.1"/>
    </source>
</evidence>
<proteinExistence type="predicted"/>
<organism evidence="1">
    <name type="scientific">hydrothermal vent metagenome</name>
    <dbReference type="NCBI Taxonomy" id="652676"/>
    <lineage>
        <taxon>unclassified sequences</taxon>
        <taxon>metagenomes</taxon>
        <taxon>ecological metagenomes</taxon>
    </lineage>
</organism>
<name>A0A3B0ZSQ9_9ZZZZ</name>
<accession>A0A3B0ZSQ9</accession>
<protein>
    <submittedName>
        <fullName evidence="1">Uncharacterized protein</fullName>
    </submittedName>
</protein>